<evidence type="ECO:0000259" key="15">
    <source>
        <dbReference type="PROSITE" id="PS50157"/>
    </source>
</evidence>
<evidence type="ECO:0000256" key="11">
    <source>
        <dbReference type="ARBA" id="ARBA00023125"/>
    </source>
</evidence>
<comment type="subcellular location">
    <subcellularLocation>
        <location evidence="2">Nucleus</location>
    </subcellularLocation>
</comment>
<dbReference type="SMART" id="SM00355">
    <property type="entry name" value="ZnF_C2H2"/>
    <property type="match status" value="7"/>
</dbReference>
<feature type="domain" description="C2H2-type" evidence="15">
    <location>
        <begin position="101"/>
        <end position="128"/>
    </location>
</feature>
<sequence>MQFKEHTLSEEGDKFCNMCEFTTQNSHDLANHYRETHDVALSSDGGEGESCGDEESGLDQPKVTSSGKVKQFRCKQCSHTAVTKREFWEHTRGHIKAERLLTCPKCPFVTEYKHHFEYHLRNHFGSKPFKCDQCSYSCVNKSMLNSHLKSHSNVYQFRCSDCAYATKYCHSLKLHLRKYGHKPAMVLNPDGSPNPLPIVDVYGTRRGPKSRPKRSDEHLKSASPVPVTTAMSPLYAVPQIGILPPPQFPYPFQFPPFTTSPPLETDLAAEEFVKLKQLYQLNNNTDYRSEEETATYLTTAPLDLSKSEVSSQERAGKNRRKGVAVKRVFAALQDSFQDPIREPKLKAVSPHAQMLSSPEQFSPNKSESDSKSRADPSSLSNTDESLSIDSVDVSGTGLNQSPEQVFRKSAEQLPEAMTRVQPYSELLVPRVPDQFRKLPDQVSVVDGHRTPESIPKEGSERVDVIVKTEENNNEEIVRGGSKPTTPDTSCTNSGDENENNFRCSFCDIIFKNLAMYSIHMGFHDYRDPFTCNMCGHKTKDEMAFFLHIARFPHS</sequence>
<feature type="region of interest" description="Disordered" evidence="14">
    <location>
        <begin position="347"/>
        <end position="400"/>
    </location>
</feature>
<keyword evidence="7" id="KW-0479">Metal-binding</keyword>
<feature type="region of interest" description="Disordered" evidence="14">
    <location>
        <begin position="40"/>
        <end position="64"/>
    </location>
</feature>
<dbReference type="GO" id="GO:0005634">
    <property type="term" value="C:nucleus"/>
    <property type="evidence" value="ECO:0007669"/>
    <property type="project" value="UniProtKB-SubCell"/>
</dbReference>
<comment type="similarity">
    <text evidence="3">Belongs to the hunchback C2H2-type zinc-finger protein family.</text>
</comment>
<dbReference type="PANTHER" id="PTHR24404:SF55">
    <property type="entry name" value="ZINC FINGER PROTEIN PEGASUS"/>
    <property type="match status" value="1"/>
</dbReference>
<feature type="domain" description="C2H2-type" evidence="15">
    <location>
        <begin position="501"/>
        <end position="528"/>
    </location>
</feature>
<evidence type="ECO:0000313" key="16">
    <source>
        <dbReference type="EMBL" id="CAH0775624.1"/>
    </source>
</evidence>
<keyword evidence="8" id="KW-0677">Repeat</keyword>
<keyword evidence="9 13" id="KW-0863">Zinc-finger</keyword>
<dbReference type="AlphaFoldDB" id="A0A9P0C6L3"/>
<evidence type="ECO:0000256" key="1">
    <source>
        <dbReference type="ARBA" id="ARBA00003983"/>
    </source>
</evidence>
<evidence type="ECO:0000256" key="14">
    <source>
        <dbReference type="SAM" id="MobiDB-lite"/>
    </source>
</evidence>
<evidence type="ECO:0000256" key="9">
    <source>
        <dbReference type="ARBA" id="ARBA00022771"/>
    </source>
</evidence>
<dbReference type="GO" id="GO:0040034">
    <property type="term" value="P:regulation of development, heterochronic"/>
    <property type="evidence" value="ECO:0007669"/>
    <property type="project" value="UniProtKB-ARBA"/>
</dbReference>
<evidence type="ECO:0000256" key="6">
    <source>
        <dbReference type="ARBA" id="ARBA00022492"/>
    </source>
</evidence>
<feature type="compositionally biased region" description="Polar residues" evidence="14">
    <location>
        <begin position="375"/>
        <end position="388"/>
    </location>
</feature>
<evidence type="ECO:0000256" key="4">
    <source>
        <dbReference type="ARBA" id="ARBA00013638"/>
    </source>
</evidence>
<dbReference type="PROSITE" id="PS00028">
    <property type="entry name" value="ZINC_FINGER_C2H2_1"/>
    <property type="match status" value="2"/>
</dbReference>
<feature type="domain" description="C2H2-type" evidence="15">
    <location>
        <begin position="129"/>
        <end position="156"/>
    </location>
</feature>
<keyword evidence="17" id="KW-1185">Reference proteome</keyword>
<feature type="compositionally biased region" description="Acidic residues" evidence="14">
    <location>
        <begin position="46"/>
        <end position="57"/>
    </location>
</feature>
<dbReference type="InterPro" id="IPR013087">
    <property type="entry name" value="Znf_C2H2_type"/>
</dbReference>
<gene>
    <name evidence="16" type="ORF">BEMITA_LOCUS11816</name>
</gene>
<comment type="function">
    <text evidence="1">Gap class segmentation protein that controls development of head structures.</text>
</comment>
<dbReference type="Pfam" id="PF00096">
    <property type="entry name" value="zf-C2H2"/>
    <property type="match status" value="1"/>
</dbReference>
<keyword evidence="6" id="KW-0302">Gap protein</keyword>
<dbReference type="GO" id="GO:0000978">
    <property type="term" value="F:RNA polymerase II cis-regulatory region sequence-specific DNA binding"/>
    <property type="evidence" value="ECO:0007669"/>
    <property type="project" value="TreeGrafter"/>
</dbReference>
<feature type="region of interest" description="Disordered" evidence="14">
    <location>
        <begin position="204"/>
        <end position="223"/>
    </location>
</feature>
<dbReference type="GO" id="GO:0000122">
    <property type="term" value="P:negative regulation of transcription by RNA polymerase II"/>
    <property type="evidence" value="ECO:0007669"/>
    <property type="project" value="UniProtKB-ARBA"/>
</dbReference>
<evidence type="ECO:0000256" key="13">
    <source>
        <dbReference type="PROSITE-ProRule" id="PRU00042"/>
    </source>
</evidence>
<evidence type="ECO:0000256" key="12">
    <source>
        <dbReference type="ARBA" id="ARBA00023242"/>
    </source>
</evidence>
<evidence type="ECO:0000256" key="5">
    <source>
        <dbReference type="ARBA" id="ARBA00022473"/>
    </source>
</evidence>
<evidence type="ECO:0000256" key="7">
    <source>
        <dbReference type="ARBA" id="ARBA00022723"/>
    </source>
</evidence>
<dbReference type="PROSITE" id="PS50157">
    <property type="entry name" value="ZINC_FINGER_C2H2_2"/>
    <property type="match status" value="3"/>
</dbReference>
<evidence type="ECO:0000313" key="17">
    <source>
        <dbReference type="Proteomes" id="UP001152759"/>
    </source>
</evidence>
<keyword evidence="11" id="KW-0238">DNA-binding</keyword>
<evidence type="ECO:0000256" key="8">
    <source>
        <dbReference type="ARBA" id="ARBA00022737"/>
    </source>
</evidence>
<dbReference type="OrthoDB" id="10015593at2759"/>
<dbReference type="InterPro" id="IPR050589">
    <property type="entry name" value="Ikaros_C2H2-ZF"/>
</dbReference>
<reference evidence="16" key="1">
    <citation type="submission" date="2021-12" db="EMBL/GenBank/DDBJ databases">
        <authorList>
            <person name="King R."/>
        </authorList>
    </citation>
    <scope>NUCLEOTIDE SEQUENCE</scope>
</reference>
<dbReference type="Proteomes" id="UP001152759">
    <property type="component" value="Chromosome 7"/>
</dbReference>
<feature type="region of interest" description="Disordered" evidence="14">
    <location>
        <begin position="473"/>
        <end position="495"/>
    </location>
</feature>
<dbReference type="SUPFAM" id="SSF57667">
    <property type="entry name" value="beta-beta-alpha zinc fingers"/>
    <property type="match status" value="2"/>
</dbReference>
<evidence type="ECO:0000256" key="2">
    <source>
        <dbReference type="ARBA" id="ARBA00004123"/>
    </source>
</evidence>
<feature type="compositionally biased region" description="Polar residues" evidence="14">
    <location>
        <begin position="354"/>
        <end position="365"/>
    </location>
</feature>
<dbReference type="EMBL" id="OU963868">
    <property type="protein sequence ID" value="CAH0775624.1"/>
    <property type="molecule type" value="Genomic_DNA"/>
</dbReference>
<evidence type="ECO:0000256" key="3">
    <source>
        <dbReference type="ARBA" id="ARBA00007746"/>
    </source>
</evidence>
<keyword evidence="5" id="KW-0217">Developmental protein</keyword>
<protein>
    <recommendedName>
        <fullName evidence="4">Protein hunchback</fullName>
    </recommendedName>
</protein>
<dbReference type="GO" id="GO:0035282">
    <property type="term" value="P:segmentation"/>
    <property type="evidence" value="ECO:0007669"/>
    <property type="project" value="UniProtKB-KW"/>
</dbReference>
<organism evidence="16 17">
    <name type="scientific">Bemisia tabaci</name>
    <name type="common">Sweetpotato whitefly</name>
    <name type="synonym">Aleurodes tabaci</name>
    <dbReference type="NCBI Taxonomy" id="7038"/>
    <lineage>
        <taxon>Eukaryota</taxon>
        <taxon>Metazoa</taxon>
        <taxon>Ecdysozoa</taxon>
        <taxon>Arthropoda</taxon>
        <taxon>Hexapoda</taxon>
        <taxon>Insecta</taxon>
        <taxon>Pterygota</taxon>
        <taxon>Neoptera</taxon>
        <taxon>Paraneoptera</taxon>
        <taxon>Hemiptera</taxon>
        <taxon>Sternorrhyncha</taxon>
        <taxon>Aleyrodoidea</taxon>
        <taxon>Aleyrodidae</taxon>
        <taxon>Aleyrodinae</taxon>
        <taxon>Bemisia</taxon>
    </lineage>
</organism>
<evidence type="ECO:0000256" key="10">
    <source>
        <dbReference type="ARBA" id="ARBA00022833"/>
    </source>
</evidence>
<dbReference type="Gene3D" id="3.30.160.60">
    <property type="entry name" value="Classic Zinc Finger"/>
    <property type="match status" value="3"/>
</dbReference>
<dbReference type="PANTHER" id="PTHR24404">
    <property type="entry name" value="ZINC FINGER PROTEIN"/>
    <property type="match status" value="1"/>
</dbReference>
<dbReference type="FunFam" id="3.30.160.60:FF:001482">
    <property type="entry name" value="Hunchback"/>
    <property type="match status" value="1"/>
</dbReference>
<dbReference type="InterPro" id="IPR036236">
    <property type="entry name" value="Znf_C2H2_sf"/>
</dbReference>
<dbReference type="KEGG" id="btab:109040571"/>
<keyword evidence="10" id="KW-0862">Zinc</keyword>
<dbReference type="GO" id="GO:0008270">
    <property type="term" value="F:zinc ion binding"/>
    <property type="evidence" value="ECO:0007669"/>
    <property type="project" value="UniProtKB-KW"/>
</dbReference>
<dbReference type="FunFam" id="3.30.160.60:FF:001301">
    <property type="entry name" value="Blast:Protein hunchback"/>
    <property type="match status" value="1"/>
</dbReference>
<accession>A0A9P0C6L3</accession>
<feature type="compositionally biased region" description="Polar residues" evidence="14">
    <location>
        <begin position="482"/>
        <end position="494"/>
    </location>
</feature>
<proteinExistence type="inferred from homology"/>
<keyword evidence="12" id="KW-0539">Nucleus</keyword>
<name>A0A9P0C6L3_BEMTA</name>
<dbReference type="GO" id="GO:0003700">
    <property type="term" value="F:DNA-binding transcription factor activity"/>
    <property type="evidence" value="ECO:0007669"/>
    <property type="project" value="TreeGrafter"/>
</dbReference>